<dbReference type="GO" id="GO:0006644">
    <property type="term" value="P:phospholipid metabolic process"/>
    <property type="evidence" value="ECO:0007669"/>
    <property type="project" value="InterPro"/>
</dbReference>
<feature type="compositionally biased region" description="Basic and acidic residues" evidence="4">
    <location>
        <begin position="33"/>
        <end position="49"/>
    </location>
</feature>
<evidence type="ECO:0000256" key="2">
    <source>
        <dbReference type="ARBA" id="ARBA00022963"/>
    </source>
</evidence>
<comment type="caution">
    <text evidence="6">The sequence shown here is derived from an EMBL/GenBank/DDBJ whole genome shotgun (WGS) entry which is preliminary data.</text>
</comment>
<proteinExistence type="predicted"/>
<keyword evidence="3" id="KW-0443">Lipid metabolism</keyword>
<feature type="domain" description="Phospholipase A2-like central" evidence="5">
    <location>
        <begin position="54"/>
        <end position="85"/>
    </location>
</feature>
<dbReference type="EMBL" id="JAWQEG010000483">
    <property type="protein sequence ID" value="KAK3889484.1"/>
    <property type="molecule type" value="Genomic_DNA"/>
</dbReference>
<dbReference type="GO" id="GO:0050482">
    <property type="term" value="P:arachidonate secretion"/>
    <property type="evidence" value="ECO:0007669"/>
    <property type="project" value="InterPro"/>
</dbReference>
<dbReference type="Gene3D" id="1.20.90.10">
    <property type="entry name" value="Phospholipase A2 domain"/>
    <property type="match status" value="1"/>
</dbReference>
<dbReference type="AlphaFoldDB" id="A0AAE1GAH5"/>
<sequence>MGPCDPLPSRPPPTSLKKEEAVEEKEIGEEGGVGEKERGGQGRRGEDGHRKKRGRFKACLKLSKTGVADLVGEIFFNKMKTKCFDLVKKKVCTKRRGWLGFGPCIRYSYRRVAVLRDNVTYEY</sequence>
<reference evidence="6" key="1">
    <citation type="submission" date="2023-10" db="EMBL/GenBank/DDBJ databases">
        <title>Genome assemblies of two species of porcelain crab, Petrolisthes cinctipes and Petrolisthes manimaculis (Anomura: Porcellanidae).</title>
        <authorList>
            <person name="Angst P."/>
        </authorList>
    </citation>
    <scope>NUCLEOTIDE SEQUENCE</scope>
    <source>
        <strain evidence="6">PB745_01</strain>
        <tissue evidence="6">Gill</tissue>
    </source>
</reference>
<dbReference type="Proteomes" id="UP001286313">
    <property type="component" value="Unassembled WGS sequence"/>
</dbReference>
<dbReference type="Pfam" id="PF05826">
    <property type="entry name" value="Phospholip_A2_2"/>
    <property type="match status" value="1"/>
</dbReference>
<dbReference type="GO" id="GO:0016042">
    <property type="term" value="P:lipid catabolic process"/>
    <property type="evidence" value="ECO:0007669"/>
    <property type="project" value="UniProtKB-KW"/>
</dbReference>
<protein>
    <recommendedName>
        <fullName evidence="5">Phospholipase A2-like central domain-containing protein</fullName>
    </recommendedName>
</protein>
<dbReference type="PANTHER" id="PTHR12253">
    <property type="entry name" value="RH14732P"/>
    <property type="match status" value="1"/>
</dbReference>
<evidence type="ECO:0000313" key="6">
    <source>
        <dbReference type="EMBL" id="KAK3889484.1"/>
    </source>
</evidence>
<comment type="cofactor">
    <cofactor evidence="1">
        <name>Ca(2+)</name>
        <dbReference type="ChEBI" id="CHEBI:29108"/>
    </cofactor>
</comment>
<evidence type="ECO:0000256" key="4">
    <source>
        <dbReference type="SAM" id="MobiDB-lite"/>
    </source>
</evidence>
<dbReference type="InterPro" id="IPR016090">
    <property type="entry name" value="PLA2-like_dom"/>
</dbReference>
<dbReference type="GO" id="GO:0004623">
    <property type="term" value="F:phospholipase A2 activity"/>
    <property type="evidence" value="ECO:0007669"/>
    <property type="project" value="InterPro"/>
</dbReference>
<evidence type="ECO:0000259" key="5">
    <source>
        <dbReference type="Pfam" id="PF05826"/>
    </source>
</evidence>
<keyword evidence="7" id="KW-1185">Reference proteome</keyword>
<evidence type="ECO:0000313" key="7">
    <source>
        <dbReference type="Proteomes" id="UP001286313"/>
    </source>
</evidence>
<dbReference type="InterPro" id="IPR036444">
    <property type="entry name" value="PLipase_A2_dom_sf"/>
</dbReference>
<evidence type="ECO:0000256" key="1">
    <source>
        <dbReference type="ARBA" id="ARBA00001913"/>
    </source>
</evidence>
<feature type="compositionally biased region" description="Pro residues" evidence="4">
    <location>
        <begin position="1"/>
        <end position="14"/>
    </location>
</feature>
<accession>A0AAE1GAH5</accession>
<gene>
    <name evidence="6" type="ORF">Pcinc_006531</name>
</gene>
<feature type="region of interest" description="Disordered" evidence="4">
    <location>
        <begin position="1"/>
        <end position="52"/>
    </location>
</feature>
<keyword evidence="2" id="KW-0442">Lipid degradation</keyword>
<evidence type="ECO:0000256" key="3">
    <source>
        <dbReference type="ARBA" id="ARBA00023098"/>
    </source>
</evidence>
<organism evidence="6 7">
    <name type="scientific">Petrolisthes cinctipes</name>
    <name type="common">Flat porcelain crab</name>
    <dbReference type="NCBI Taxonomy" id="88211"/>
    <lineage>
        <taxon>Eukaryota</taxon>
        <taxon>Metazoa</taxon>
        <taxon>Ecdysozoa</taxon>
        <taxon>Arthropoda</taxon>
        <taxon>Crustacea</taxon>
        <taxon>Multicrustacea</taxon>
        <taxon>Malacostraca</taxon>
        <taxon>Eumalacostraca</taxon>
        <taxon>Eucarida</taxon>
        <taxon>Decapoda</taxon>
        <taxon>Pleocyemata</taxon>
        <taxon>Anomura</taxon>
        <taxon>Galatheoidea</taxon>
        <taxon>Porcellanidae</taxon>
        <taxon>Petrolisthes</taxon>
    </lineage>
</organism>
<name>A0AAE1GAH5_PETCI</name>